<dbReference type="AlphaFoldDB" id="A0A1S3Y9Q4"/>
<dbReference type="KEGG" id="nta:107774013"/>
<proteinExistence type="predicted"/>
<protein>
    <submittedName>
        <fullName evidence="1">Uncharacterized protein</fullName>
    </submittedName>
</protein>
<dbReference type="RefSeq" id="XP_016448945.1">
    <property type="nucleotide sequence ID" value="XM_016593459.1"/>
</dbReference>
<dbReference type="OrthoDB" id="10295128at2759"/>
<accession>A0A1S3Y9Q4</accession>
<dbReference type="PaxDb" id="4097-A0A1S3Y9Q4"/>
<evidence type="ECO:0000313" key="1">
    <source>
        <dbReference type="RefSeq" id="XP_016448945.1"/>
    </source>
</evidence>
<dbReference type="PANTHER" id="PTHR46238:SF8">
    <property type="entry name" value="ENDONUCLEASE_EXONUCLEASE_PHOSPHATASE DOMAIN-CONTAINING PROTEIN"/>
    <property type="match status" value="1"/>
</dbReference>
<name>A0A1S3Y9Q4_TOBAC</name>
<sequence length="143" mass="17097">MKLVENADEEERRTFRECYKKAKKEAKLAVTAAKTAAFECLYVELGGRGSDKRMFRKDRIRNEVIKDKVSVAHVEDKLRESRLRLFEYVKRRNINGPVRRCERFTIAGQRRGRVMPRKYWGEVIRQDMTLLQLTEHMTLYREV</sequence>
<organism evidence="1">
    <name type="scientific">Nicotiana tabacum</name>
    <name type="common">Common tobacco</name>
    <dbReference type="NCBI Taxonomy" id="4097"/>
    <lineage>
        <taxon>Eukaryota</taxon>
        <taxon>Viridiplantae</taxon>
        <taxon>Streptophyta</taxon>
        <taxon>Embryophyta</taxon>
        <taxon>Tracheophyta</taxon>
        <taxon>Spermatophyta</taxon>
        <taxon>Magnoliopsida</taxon>
        <taxon>eudicotyledons</taxon>
        <taxon>Gunneridae</taxon>
        <taxon>Pentapetalae</taxon>
        <taxon>asterids</taxon>
        <taxon>lamiids</taxon>
        <taxon>Solanales</taxon>
        <taxon>Solanaceae</taxon>
        <taxon>Nicotianoideae</taxon>
        <taxon>Nicotianeae</taxon>
        <taxon>Nicotiana</taxon>
    </lineage>
</organism>
<reference evidence="1" key="1">
    <citation type="submission" date="2025-08" db="UniProtKB">
        <authorList>
            <consortium name="RefSeq"/>
        </authorList>
    </citation>
    <scope>IDENTIFICATION</scope>
</reference>
<gene>
    <name evidence="1" type="primary">LOC107774013</name>
</gene>
<dbReference type="PANTHER" id="PTHR46238">
    <property type="entry name" value="REVERSE TRANSCRIPTASE DOMAIN-CONTAINING PROTEIN"/>
    <property type="match status" value="1"/>
</dbReference>